<evidence type="ECO:0000313" key="1">
    <source>
        <dbReference type="EMBL" id="CUR51601.1"/>
    </source>
</evidence>
<dbReference type="Proteomes" id="UP000196239">
    <property type="component" value="Chromosome 1"/>
</dbReference>
<gene>
    <name evidence="1" type="ORF">NDEV_0836</name>
</gene>
<dbReference type="EMBL" id="LN890280">
    <property type="protein sequence ID" value="CUR51601.1"/>
    <property type="molecule type" value="Genomic_DNA"/>
</dbReference>
<evidence type="ECO:0000313" key="2">
    <source>
        <dbReference type="Proteomes" id="UP000196239"/>
    </source>
</evidence>
<sequence length="192" mass="21564">MINFTKSDGQSDLSGHLDKIKTLSSKVELKISQKDKDENDAFIETLSVEELKDIRQVMHAAEYLLTKYQDKRDIKRFLQEFVEIILNAANSVNGMKDELEDLTISAEFALRQIQTLHDDVVGNLAFQKESQTKIDDFKIPSLLDTIVPVVAPTKIVPVKAEILTQDVGSINLTNSARRVNTGDYLGRTAVEI</sequence>
<protein>
    <submittedName>
        <fullName evidence="1">Uncharacterized protein</fullName>
    </submittedName>
</protein>
<proteinExistence type="predicted"/>
<name>A0A128A2M5_9ARCH</name>
<keyword evidence="2" id="KW-1185">Reference proteome</keyword>
<accession>A0A128A2M5</accession>
<organism evidence="1 2">
    <name type="scientific">Nitrosotalea devaniterrae</name>
    <dbReference type="NCBI Taxonomy" id="1078905"/>
    <lineage>
        <taxon>Archaea</taxon>
        <taxon>Nitrososphaerota</taxon>
        <taxon>Nitrososphaeria</taxon>
        <taxon>Nitrosotaleales</taxon>
        <taxon>Nitrosotaleaceae</taxon>
        <taxon>Nitrosotalea</taxon>
    </lineage>
</organism>
<dbReference type="KEGG" id="ndv:NDEV_0836"/>
<reference evidence="2" key="1">
    <citation type="submission" date="2015-10" db="EMBL/GenBank/DDBJ databases">
        <authorList>
            <person name="Lehtovirta-Morley L.E."/>
            <person name="Vieille C."/>
        </authorList>
    </citation>
    <scope>NUCLEOTIDE SEQUENCE [LARGE SCALE GENOMIC DNA]</scope>
</reference>
<dbReference type="AlphaFoldDB" id="A0A128A2M5"/>